<feature type="region of interest" description="Disordered" evidence="13">
    <location>
        <begin position="660"/>
        <end position="679"/>
    </location>
</feature>
<name>A0A8T2MQU2_9TELE</name>
<dbReference type="InterPro" id="IPR002049">
    <property type="entry name" value="LE_dom"/>
</dbReference>
<evidence type="ECO:0000259" key="14">
    <source>
        <dbReference type="PROSITE" id="PS50025"/>
    </source>
</evidence>
<evidence type="ECO:0000313" key="16">
    <source>
        <dbReference type="Proteomes" id="UP000824540"/>
    </source>
</evidence>
<dbReference type="GO" id="GO:0005576">
    <property type="term" value="C:extracellular region"/>
    <property type="evidence" value="ECO:0007669"/>
    <property type="project" value="UniProtKB-ARBA"/>
</dbReference>
<feature type="coiled-coil region" evidence="12">
    <location>
        <begin position="575"/>
        <end position="625"/>
    </location>
</feature>
<evidence type="ECO:0000313" key="15">
    <source>
        <dbReference type="EMBL" id="KAG9328271.1"/>
    </source>
</evidence>
<evidence type="ECO:0000256" key="4">
    <source>
        <dbReference type="ARBA" id="ARBA00022729"/>
    </source>
</evidence>
<dbReference type="InterPro" id="IPR013320">
    <property type="entry name" value="ConA-like_dom_sf"/>
</dbReference>
<feature type="coiled-coil region" evidence="12">
    <location>
        <begin position="273"/>
        <end position="328"/>
    </location>
</feature>
<organism evidence="15 16">
    <name type="scientific">Albula glossodonta</name>
    <name type="common">roundjaw bonefish</name>
    <dbReference type="NCBI Taxonomy" id="121402"/>
    <lineage>
        <taxon>Eukaryota</taxon>
        <taxon>Metazoa</taxon>
        <taxon>Chordata</taxon>
        <taxon>Craniata</taxon>
        <taxon>Vertebrata</taxon>
        <taxon>Euteleostomi</taxon>
        <taxon>Actinopterygii</taxon>
        <taxon>Neopterygii</taxon>
        <taxon>Teleostei</taxon>
        <taxon>Albuliformes</taxon>
        <taxon>Albulidae</taxon>
        <taxon>Albula</taxon>
    </lineage>
</organism>
<evidence type="ECO:0000256" key="3">
    <source>
        <dbReference type="ARBA" id="ARBA00022530"/>
    </source>
</evidence>
<evidence type="ECO:0000256" key="10">
    <source>
        <dbReference type="ARBA" id="ARBA00023292"/>
    </source>
</evidence>
<accession>A0A8T2MQU2</accession>
<evidence type="ECO:0000256" key="9">
    <source>
        <dbReference type="ARBA" id="ARBA00023180"/>
    </source>
</evidence>
<dbReference type="Pfam" id="PF06008">
    <property type="entry name" value="Laminin_I"/>
    <property type="match status" value="1"/>
</dbReference>
<comment type="caution">
    <text evidence="15">The sequence shown here is derived from an EMBL/GenBank/DDBJ whole genome shotgun (WGS) entry which is preliminary data.</text>
</comment>
<dbReference type="Gene3D" id="2.10.25.10">
    <property type="entry name" value="Laminin"/>
    <property type="match status" value="1"/>
</dbReference>
<dbReference type="PANTHER" id="PTHR15036:SF67">
    <property type="entry name" value="LAMININ SUBUNIT ALPHA-LIKE PROTEIN"/>
    <property type="match status" value="1"/>
</dbReference>
<proteinExistence type="predicted"/>
<dbReference type="SUPFAM" id="SSF57196">
    <property type="entry name" value="EGF/Laminin"/>
    <property type="match status" value="1"/>
</dbReference>
<dbReference type="CDD" id="cd00055">
    <property type="entry name" value="EGF_Lam"/>
    <property type="match status" value="1"/>
</dbReference>
<dbReference type="InterPro" id="IPR010307">
    <property type="entry name" value="Laminin_dom_II"/>
</dbReference>
<dbReference type="InterPro" id="IPR056863">
    <property type="entry name" value="LMN_ATRN_NET-like_EGF"/>
</dbReference>
<keyword evidence="8" id="KW-1015">Disulfide bond</keyword>
<evidence type="ECO:0000256" key="8">
    <source>
        <dbReference type="ARBA" id="ARBA00023157"/>
    </source>
</evidence>
<evidence type="ECO:0000256" key="7">
    <source>
        <dbReference type="ARBA" id="ARBA00022889"/>
    </source>
</evidence>
<dbReference type="AlphaFoldDB" id="A0A8T2MQU2"/>
<dbReference type="OrthoDB" id="5984158at2759"/>
<keyword evidence="7" id="KW-0130">Cell adhesion</keyword>
<keyword evidence="4" id="KW-0732">Signal</keyword>
<evidence type="ECO:0000256" key="12">
    <source>
        <dbReference type="SAM" id="Coils"/>
    </source>
</evidence>
<dbReference type="GO" id="GO:0005604">
    <property type="term" value="C:basement membrane"/>
    <property type="evidence" value="ECO:0007669"/>
    <property type="project" value="UniProtKB-SubCell"/>
</dbReference>
<dbReference type="SMART" id="SM00282">
    <property type="entry name" value="LamG"/>
    <property type="match status" value="2"/>
</dbReference>
<feature type="domain" description="Laminin G" evidence="14">
    <location>
        <begin position="885"/>
        <end position="1042"/>
    </location>
</feature>
<protein>
    <recommendedName>
        <fullName evidence="14">Laminin G domain-containing protein</fullName>
    </recommendedName>
</protein>
<dbReference type="InterPro" id="IPR050372">
    <property type="entry name" value="Neurexin-related_CASP"/>
</dbReference>
<evidence type="ECO:0000256" key="13">
    <source>
        <dbReference type="SAM" id="MobiDB-lite"/>
    </source>
</evidence>
<keyword evidence="6" id="KW-0084">Basement membrane</keyword>
<feature type="coiled-coil region" evidence="12">
    <location>
        <begin position="425"/>
        <end position="551"/>
    </location>
</feature>
<keyword evidence="12" id="KW-0175">Coiled coil</keyword>
<dbReference type="Pfam" id="PF02210">
    <property type="entry name" value="Laminin_G_2"/>
    <property type="match status" value="2"/>
</dbReference>
<keyword evidence="5" id="KW-0677">Repeat</keyword>
<dbReference type="GO" id="GO:0007155">
    <property type="term" value="P:cell adhesion"/>
    <property type="evidence" value="ECO:0007669"/>
    <property type="project" value="UniProtKB-KW"/>
</dbReference>
<dbReference type="Pfam" id="PF24973">
    <property type="entry name" value="EGF_LMN_ATRN"/>
    <property type="match status" value="1"/>
</dbReference>
<evidence type="ECO:0000256" key="5">
    <source>
        <dbReference type="ARBA" id="ARBA00022737"/>
    </source>
</evidence>
<dbReference type="GO" id="GO:0030155">
    <property type="term" value="P:regulation of cell adhesion"/>
    <property type="evidence" value="ECO:0007669"/>
    <property type="project" value="InterPro"/>
</dbReference>
<evidence type="ECO:0000256" key="1">
    <source>
        <dbReference type="ARBA" id="ARBA00004302"/>
    </source>
</evidence>
<dbReference type="PANTHER" id="PTHR15036">
    <property type="entry name" value="PIKACHURIN-LIKE PROTEIN"/>
    <property type="match status" value="1"/>
</dbReference>
<keyword evidence="9" id="KW-0325">Glycoprotein</keyword>
<evidence type="ECO:0000256" key="2">
    <source>
        <dbReference type="ARBA" id="ARBA00022525"/>
    </source>
</evidence>
<comment type="subcellular location">
    <subcellularLocation>
        <location evidence="1">Secreted</location>
        <location evidence="1">Extracellular space</location>
        <location evidence="1">Extracellular matrix</location>
        <location evidence="1">Basement membrane</location>
    </subcellularLocation>
</comment>
<dbReference type="Pfam" id="PF06009">
    <property type="entry name" value="Laminin_II"/>
    <property type="match status" value="1"/>
</dbReference>
<dbReference type="InterPro" id="IPR009254">
    <property type="entry name" value="Laminin_aI"/>
</dbReference>
<feature type="domain" description="Laminin G" evidence="14">
    <location>
        <begin position="627"/>
        <end position="878"/>
    </location>
</feature>
<comment type="caution">
    <text evidence="11">Lacks conserved residue(s) required for the propagation of feature annotation.</text>
</comment>
<dbReference type="CDD" id="cd00110">
    <property type="entry name" value="LamG"/>
    <property type="match status" value="2"/>
</dbReference>
<dbReference type="InterPro" id="IPR001791">
    <property type="entry name" value="Laminin_G"/>
</dbReference>
<dbReference type="PROSITE" id="PS50025">
    <property type="entry name" value="LAM_G_DOMAIN"/>
    <property type="match status" value="2"/>
</dbReference>
<dbReference type="GO" id="GO:0030334">
    <property type="term" value="P:regulation of cell migration"/>
    <property type="evidence" value="ECO:0007669"/>
    <property type="project" value="InterPro"/>
</dbReference>
<keyword evidence="2" id="KW-0964">Secreted</keyword>
<dbReference type="EMBL" id="JAFBMS010002454">
    <property type="protein sequence ID" value="KAG9328271.1"/>
    <property type="molecule type" value="Genomic_DNA"/>
</dbReference>
<dbReference type="SUPFAM" id="SSF49899">
    <property type="entry name" value="Concanavalin A-like lectins/glucanases"/>
    <property type="match status" value="2"/>
</dbReference>
<keyword evidence="10" id="KW-0424">Laminin EGF-like domain</keyword>
<dbReference type="GO" id="GO:0045995">
    <property type="term" value="P:regulation of embryonic development"/>
    <property type="evidence" value="ECO:0007669"/>
    <property type="project" value="InterPro"/>
</dbReference>
<dbReference type="GO" id="GO:0005102">
    <property type="term" value="F:signaling receptor binding"/>
    <property type="evidence" value="ECO:0007669"/>
    <property type="project" value="InterPro"/>
</dbReference>
<gene>
    <name evidence="15" type="ORF">JZ751_015456</name>
</gene>
<dbReference type="Proteomes" id="UP000824540">
    <property type="component" value="Unassembled WGS sequence"/>
</dbReference>
<evidence type="ECO:0000256" key="6">
    <source>
        <dbReference type="ARBA" id="ARBA00022869"/>
    </source>
</evidence>
<evidence type="ECO:0000256" key="11">
    <source>
        <dbReference type="PROSITE-ProRule" id="PRU00122"/>
    </source>
</evidence>
<dbReference type="Gene3D" id="2.60.120.200">
    <property type="match status" value="3"/>
</dbReference>
<sequence>MSVHDQSCQFNTAGDHCERCKEGYYGNATQRTCRLCPCPFTVTSNRCAPGYYECKNCMEPNDPDAGDQCQECDKCEQTLLNDLEAMDEELDWLQGRLKNISGDHVRKYSSAVKSDGMKVKELEADVSTLHNDIHQLREKGCCVTLPVYCFSRGFCVMAELRRQSCAGRHNAMGCDKADLSGSRLRRVGVEAERTFSEATVLVGTEVAPGELARMLKEARRMVWEMELQNCSAQREAAQIEWEESLKLLQYVENNMTEPWVSNQDEADRIGSLLNQYGSNLRDLQEALRGAADNVGSAARQTKLNTATLEDLQERSKGLEKDHNEVAGLIAMASGQLQDIAKVIETLRGLKMAQFDGARTDLIKKVNALSQAASKEPIVVRAEEHAEELDRLAGEWRELVKNAMNSSDVRRAMDAIGAYKNITDAINAAEEAAWQAKEAAEKALSEVKKGGLPRKAKDVKGQANDLLTQAQDAQKDQNKTAEEQAALANRLDKAQRKTDTLQKDLASYLKELAGIKRGRFTRLLRYDIGATLETAKANVASANDTITNVTDRLDSIRDDLDKMNVTAPNLNLDGFLEDVNNTLRNLTDTLDQINSTEVDVPPSANMSESIRRVKELIQQARDAANRIPVPMDFSGDGYVELRPPTDLEDLKAYTDLVLSLQRPETPKRGDGKRRRRQKKADSSNMFVFYLGNKNTSKDYIGMMVEDNILYSVYKLGGSEKRIEVGTISESPSNPAIFDKVNFRRIYQDAKVDFIKSSSGPVSKTSQGNSARTLLQLDPGEAVFYMGGYPHANFTIKDTDIGVIFLSQHEKLLVRVTGRDVITAPYTQEVFQSYYIGGLPPSLRERDNITSLPFKGCMKNIKVDNNIVQFEDELGVGHGCSALSLAIRDSEFSAGGYLSAPPGEFRLTGNVTISLGFRTTQNGGFLLKNKQGDNRIELLLDSGHVVFKFNKKVRKSKKTYKDGKWHYLTAEKQGSRIGLWVDEDDVRQDQASSKLALSVDQEVKLGQEFQGCLTNLYMRRPNALYQPEDLSFFNSSGDVSLGFCPAERPPLSILANPERGHSARVRIFSTVAKCEFKRVFTFSLCARHTSLIN</sequence>
<reference evidence="15" key="1">
    <citation type="thesis" date="2021" institute="BYU ScholarsArchive" country="Provo, UT, USA">
        <title>Applications of and Algorithms for Genome Assembly and Genomic Analyses with an Emphasis on Marine Teleosts.</title>
        <authorList>
            <person name="Pickett B.D."/>
        </authorList>
    </citation>
    <scope>NUCLEOTIDE SEQUENCE</scope>
    <source>
        <strain evidence="15">HI-2016</strain>
    </source>
</reference>
<keyword evidence="16" id="KW-1185">Reference proteome</keyword>
<keyword evidence="3" id="KW-0272">Extracellular matrix</keyword>